<gene>
    <name evidence="1" type="ORF">SAMN04488690_3165</name>
</gene>
<proteinExistence type="predicted"/>
<protein>
    <recommendedName>
        <fullName evidence="3">Tetratricopeptide repeat-containing protein</fullName>
    </recommendedName>
</protein>
<organism evidence="1 2">
    <name type="scientific">Stenotrophomonas indicatrix</name>
    <dbReference type="NCBI Taxonomy" id="2045451"/>
    <lineage>
        <taxon>Bacteria</taxon>
        <taxon>Pseudomonadati</taxon>
        <taxon>Pseudomonadota</taxon>
        <taxon>Gammaproteobacteria</taxon>
        <taxon>Lysobacterales</taxon>
        <taxon>Lysobacteraceae</taxon>
        <taxon>Stenotrophomonas</taxon>
    </lineage>
</organism>
<accession>A0A1W1H1E2</accession>
<dbReference type="EMBL" id="FWEU01000004">
    <property type="protein sequence ID" value="SLM25416.1"/>
    <property type="molecule type" value="Genomic_DNA"/>
</dbReference>
<evidence type="ECO:0000313" key="2">
    <source>
        <dbReference type="Proteomes" id="UP000191133"/>
    </source>
</evidence>
<evidence type="ECO:0008006" key="3">
    <source>
        <dbReference type="Google" id="ProtNLM"/>
    </source>
</evidence>
<dbReference type="Proteomes" id="UP000191133">
    <property type="component" value="Unassembled WGS sequence"/>
</dbReference>
<dbReference type="RefSeq" id="WP_080149999.1">
    <property type="nucleotide sequence ID" value="NZ_FWEU01000004.1"/>
</dbReference>
<evidence type="ECO:0000313" key="1">
    <source>
        <dbReference type="EMBL" id="SLM25416.1"/>
    </source>
</evidence>
<dbReference type="AlphaFoldDB" id="A0A1W1H1E2"/>
<reference evidence="2" key="1">
    <citation type="submission" date="2016-10" db="EMBL/GenBank/DDBJ databases">
        <authorList>
            <person name="Varghese N."/>
        </authorList>
    </citation>
    <scope>NUCLEOTIDE SEQUENCE [LARGE SCALE GENOMIC DNA]</scope>
    <source>
        <strain evidence="2">92MFCol6.1</strain>
    </source>
</reference>
<sequence length="284" mass="31307">MRAPAHLHDLTFDTEVAAGPYPPQGFLPIAEGALGNGDCFGLYWPLGREGTLPLVCEMFHDEGRMVYSHSSLDVFVHWLGINRALDEDAWDDDEWDPRAHDVDDADSPFRLVESAQGHVAAGEPAAAIPLLDAATAAFPDLQKGWAMLAGQHMRLRNAELAVRAARSAVLANWAFGVPEAGVLRILKSAHAGADPVVAMAQQMGFAFGGARNNPDYALMQACIDRCWQIGDREAALRLSHNRCYVLAAETVSFQERERFDLPAWQLAFREQCRLALGDDRQRMQ</sequence>
<name>A0A1W1H1E2_9GAMM</name>